<dbReference type="EMBL" id="JAYMGO010000007">
    <property type="protein sequence ID" value="KAL1270601.1"/>
    <property type="molecule type" value="Genomic_DNA"/>
</dbReference>
<feature type="region of interest" description="Disordered" evidence="1">
    <location>
        <begin position="62"/>
        <end position="81"/>
    </location>
</feature>
<comment type="caution">
    <text evidence="2">The sequence shown here is derived from an EMBL/GenBank/DDBJ whole genome shotgun (WGS) entry which is preliminary data.</text>
</comment>
<gene>
    <name evidence="2" type="ORF">QQF64_029617</name>
</gene>
<feature type="region of interest" description="Disordered" evidence="1">
    <location>
        <begin position="96"/>
        <end position="120"/>
    </location>
</feature>
<dbReference type="Proteomes" id="UP001558613">
    <property type="component" value="Unassembled WGS sequence"/>
</dbReference>
<reference evidence="2 3" key="1">
    <citation type="submission" date="2023-09" db="EMBL/GenBank/DDBJ databases">
        <authorList>
            <person name="Wang M."/>
        </authorList>
    </citation>
    <scope>NUCLEOTIDE SEQUENCE [LARGE SCALE GENOMIC DNA]</scope>
    <source>
        <strain evidence="2">GT-2023</strain>
        <tissue evidence="2">Liver</tissue>
    </source>
</reference>
<organism evidence="2 3">
    <name type="scientific">Cirrhinus molitorella</name>
    <name type="common">mud carp</name>
    <dbReference type="NCBI Taxonomy" id="172907"/>
    <lineage>
        <taxon>Eukaryota</taxon>
        <taxon>Metazoa</taxon>
        <taxon>Chordata</taxon>
        <taxon>Craniata</taxon>
        <taxon>Vertebrata</taxon>
        <taxon>Euteleostomi</taxon>
        <taxon>Actinopterygii</taxon>
        <taxon>Neopterygii</taxon>
        <taxon>Teleostei</taxon>
        <taxon>Ostariophysi</taxon>
        <taxon>Cypriniformes</taxon>
        <taxon>Cyprinidae</taxon>
        <taxon>Labeoninae</taxon>
        <taxon>Labeonini</taxon>
        <taxon>Cirrhinus</taxon>
    </lineage>
</organism>
<evidence type="ECO:0000313" key="3">
    <source>
        <dbReference type="Proteomes" id="UP001558613"/>
    </source>
</evidence>
<evidence type="ECO:0000256" key="1">
    <source>
        <dbReference type="SAM" id="MobiDB-lite"/>
    </source>
</evidence>
<protein>
    <submittedName>
        <fullName evidence="2">Uncharacterized protein</fullName>
    </submittedName>
</protein>
<accession>A0ABR3N1A8</accession>
<keyword evidence="3" id="KW-1185">Reference proteome</keyword>
<proteinExistence type="predicted"/>
<evidence type="ECO:0000313" key="2">
    <source>
        <dbReference type="EMBL" id="KAL1270601.1"/>
    </source>
</evidence>
<name>A0ABR3N1A8_9TELE</name>
<sequence>MIASRSPFPVYCAGARGIVWSVCARAGRVGSERTSPWELGAAPSFINQRPLRHTPRLSHLTASDGDAALGGVPPLEPRRPSRTRVRGMVGVWVRTHHAPPSPSYWAESQYSKLPSADKKK</sequence>